<dbReference type="Proteomes" id="UP000242913">
    <property type="component" value="Unassembled WGS sequence"/>
</dbReference>
<dbReference type="OrthoDB" id="6278596at2759"/>
<accession>A0A238BNJ1</accession>
<sequence>MDSDDIPEVLVASRQNQLIFLTGLDVINNRSHAAVFSAFTVNRELDRPPINFVMLNGTQTFCESKLREKTKSSFSRGFIRVDWFKKYVNELPSVIVLFADLSWDHPSWNEKATECESKISSLRTSIGNHATRICIVLLQQTQPMDNPLVTERTTKLCQLCQLPAKQLFVLPIGERMFTSILRHYKLAYQHCTECEIIDSELFELRAVAGLLNYKICQLSFLHSAALEALAQQRRHSTAFFYLPPGSYPSAAIASIEHLLWKGKQCSLFANLFERAVMGGLVAVSTQHPGMYLQAAAYYYRQANEAIAALNVSPQLSGSIYSNPDPLIPTADIFYGQRPWRTSTENGSLSDPETEKNALIALESRCSPNHDRCIALLSSAMSQFKKYKCLRMQRYMMLLLSDEYLVTGQYVKALQFASHLIWEFRREGFIQPIAMLLLRALICAFRVADVKEFMSLSIQILNLRTFPTFASITEQIVANIALIRQGCPPHVPVPHANMSSAEVEACHHLWMTAFAERVFFSISAPRIDAFIRARVAFLNNATETVNGLSLEMGSVHSSVYGTIDWDAQSLSYGTYDNSYMNSILDACVGWTTLKIEPREAHFRLEGSDQSEALLGEIATLPLSFICEESSPVESIRLDWCLDLKEELVGTLVFVNEENQFVANDTKVLKYNSPQIPPFKVQLNIRYCTQIVCSANLSVVVSIPLDDITAQKRFLISLRSRPPFDISSKILTINNDIVDNPLAEINFFIRTNITTVADVVISDISWKPGIEIETDKDENMLLKVCFQFILNKQCCRSNLLEGWVLSQLSIGSVLVKNSPLSVEAQPRSSYLIVRTAIPVVFTIRNLYNKMIDLQMTLEPTDIFVFAGNKKVSLIIESDEVNLTIYGFLR</sequence>
<dbReference type="PANTHER" id="PTHR14374:SF0">
    <property type="entry name" value="TRAFFICKING PROTEIN PARTICLE COMPLEX SUBUNIT 11"/>
    <property type="match status" value="1"/>
</dbReference>
<gene>
    <name evidence="2" type="ORF">X798_06058</name>
</gene>
<protein>
    <recommendedName>
        <fullName evidence="1">Trafficking protein particle complex subunit 11 domain-containing protein</fullName>
    </recommendedName>
</protein>
<dbReference type="InterPro" id="IPR021773">
    <property type="entry name" value="TPC11"/>
</dbReference>
<dbReference type="EMBL" id="KZ270050">
    <property type="protein sequence ID" value="OZC06961.1"/>
    <property type="molecule type" value="Genomic_DNA"/>
</dbReference>
<dbReference type="PANTHER" id="PTHR14374">
    <property type="entry name" value="FOIE GRAS"/>
    <property type="match status" value="1"/>
</dbReference>
<reference evidence="2 3" key="1">
    <citation type="submission" date="2015-12" db="EMBL/GenBank/DDBJ databases">
        <title>Draft genome of the nematode, Onchocerca flexuosa.</title>
        <authorList>
            <person name="Mitreva M."/>
        </authorList>
    </citation>
    <scope>NUCLEOTIDE SEQUENCE [LARGE SCALE GENOMIC DNA]</scope>
    <source>
        <strain evidence="2">Red Deer</strain>
    </source>
</reference>
<name>A0A238BNJ1_9BILA</name>
<evidence type="ECO:0000313" key="3">
    <source>
        <dbReference type="Proteomes" id="UP000242913"/>
    </source>
</evidence>
<dbReference type="Pfam" id="PF11817">
    <property type="entry name" value="Foie-gras_1"/>
    <property type="match status" value="1"/>
</dbReference>
<organism evidence="2 3">
    <name type="scientific">Onchocerca flexuosa</name>
    <dbReference type="NCBI Taxonomy" id="387005"/>
    <lineage>
        <taxon>Eukaryota</taxon>
        <taxon>Metazoa</taxon>
        <taxon>Ecdysozoa</taxon>
        <taxon>Nematoda</taxon>
        <taxon>Chromadorea</taxon>
        <taxon>Rhabditida</taxon>
        <taxon>Spirurina</taxon>
        <taxon>Spiruromorpha</taxon>
        <taxon>Filarioidea</taxon>
        <taxon>Onchocercidae</taxon>
        <taxon>Onchocerca</taxon>
    </lineage>
</organism>
<evidence type="ECO:0000259" key="1">
    <source>
        <dbReference type="Pfam" id="PF11817"/>
    </source>
</evidence>
<feature type="domain" description="Trafficking protein particle complex subunit 11" evidence="1">
    <location>
        <begin position="202"/>
        <end position="461"/>
    </location>
</feature>
<proteinExistence type="predicted"/>
<keyword evidence="3" id="KW-1185">Reference proteome</keyword>
<evidence type="ECO:0000313" key="2">
    <source>
        <dbReference type="EMBL" id="OZC06961.1"/>
    </source>
</evidence>
<dbReference type="AlphaFoldDB" id="A0A238BNJ1"/>